<organism evidence="1">
    <name type="scientific">Musca domestica</name>
    <name type="common">House fly</name>
    <dbReference type="NCBI Taxonomy" id="7370"/>
    <lineage>
        <taxon>Eukaryota</taxon>
        <taxon>Metazoa</taxon>
        <taxon>Ecdysozoa</taxon>
        <taxon>Arthropoda</taxon>
        <taxon>Hexapoda</taxon>
        <taxon>Insecta</taxon>
        <taxon>Pterygota</taxon>
        <taxon>Neoptera</taxon>
        <taxon>Endopterygota</taxon>
        <taxon>Diptera</taxon>
        <taxon>Brachycera</taxon>
        <taxon>Muscomorpha</taxon>
        <taxon>Muscoidea</taxon>
        <taxon>Muscidae</taxon>
        <taxon>Musca</taxon>
    </lineage>
</organism>
<sequence length="176" mass="20851">MSPNNSVQDSSFRELNVERINKFSLVAFHNNELHIVDSKRIKQREGDNCTVNFKGCFYAARLILSSASPFGKTRRVRWTREEREAIESIFGVPTTLEKLQYFKQCANAVKHKCLNLRTTTQVKTWINNQQKKWQDSSLFIYYIFVPHSSDEQFQRSNSSYLYLNIMYNYLSKKKRK</sequence>
<name>A0A1I8NL01_MUSDO</name>
<accession>A0A1I8NL01</accession>
<protein>
    <submittedName>
        <fullName evidence="1">Uncharacterized protein</fullName>
    </submittedName>
</protein>
<gene>
    <name evidence="1" type="primary">105262122</name>
</gene>
<proteinExistence type="predicted"/>
<dbReference type="VEuPathDB" id="VectorBase:MDOMA2_011056"/>
<evidence type="ECO:0000313" key="1">
    <source>
        <dbReference type="EnsemblMetazoa" id="MDOA016837-PB"/>
    </source>
</evidence>
<dbReference type="VEuPathDB" id="VectorBase:MDOA016837"/>
<dbReference type="AlphaFoldDB" id="A0A1I8NL01"/>
<dbReference type="OrthoDB" id="10066781at2759"/>
<reference evidence="1" key="1">
    <citation type="submission" date="2020-05" db="UniProtKB">
        <authorList>
            <consortium name="EnsemblMetazoa"/>
        </authorList>
    </citation>
    <scope>IDENTIFICATION</scope>
    <source>
        <strain evidence="1">Aabys</strain>
    </source>
</reference>
<dbReference type="EnsemblMetazoa" id="MDOA016837-RB">
    <property type="protein sequence ID" value="MDOA016837-PB"/>
    <property type="gene ID" value="MDOA016837"/>
</dbReference>